<evidence type="ECO:0000313" key="4">
    <source>
        <dbReference type="EMBL" id="OSN10305.1"/>
    </source>
</evidence>
<dbReference type="Pfam" id="PF12914">
    <property type="entry name" value="SH3_7"/>
    <property type="match status" value="1"/>
</dbReference>
<dbReference type="InterPro" id="IPR026864">
    <property type="entry name" value="SH3b2-type_SH3"/>
</dbReference>
<dbReference type="EMBL" id="LUTQ01000024">
    <property type="protein sequence ID" value="OSN10305.1"/>
    <property type="molecule type" value="Genomic_DNA"/>
</dbReference>
<proteinExistence type="predicted"/>
<dbReference type="Pfam" id="PF12913">
    <property type="entry name" value="SH3_6"/>
    <property type="match status" value="1"/>
</dbReference>
<evidence type="ECO:0000259" key="3">
    <source>
        <dbReference type="Pfam" id="PF12914"/>
    </source>
</evidence>
<dbReference type="GO" id="GO:0016787">
    <property type="term" value="F:hydrolase activity"/>
    <property type="evidence" value="ECO:0007669"/>
    <property type="project" value="UniProtKB-KW"/>
</dbReference>
<dbReference type="Gene3D" id="3.90.1720.10">
    <property type="entry name" value="endopeptidase domain like (from Nostoc punctiforme)"/>
    <property type="match status" value="1"/>
</dbReference>
<evidence type="ECO:0000259" key="2">
    <source>
        <dbReference type="Pfam" id="PF12913"/>
    </source>
</evidence>
<feature type="chain" id="PRO_5045933097" evidence="1">
    <location>
        <begin position="24"/>
        <end position="487"/>
    </location>
</feature>
<name>A0ABX3XFG3_9GAMM</name>
<dbReference type="RefSeq" id="WP_094101178.1">
    <property type="nucleotide sequence ID" value="NZ_LUTQ01000024.1"/>
</dbReference>
<dbReference type="PROSITE" id="PS51257">
    <property type="entry name" value="PROKAR_LIPOPROTEIN"/>
    <property type="match status" value="1"/>
</dbReference>
<sequence>MKNNSIFCRLAPLYLIFPLLLSACHTAPIRPGGHDALAPNDANPGYIDPTKTIFPLDGYSQSVDKWLPPDAEDAHTPVIDGATQQRYFSDLKSRYFGMGPDEKSPWNPHYIAATLKKGAEQDRDININSFLGPQSQYWGENFSVHSARWKAEIRHNADTRIDAAYQASRRGIAVRETLVRVLPTALPAYGNPRLAGQGYPFDNLQMSAIRPGTPVYVLTDSRDKRWKYVTSPTVTGWVHSEDIASVDQAFITQWGSQARTHLGAIIKNPVSIHQGGQYYFTARPGTVLPFRQESSGQFLVAVPVSGDKGSAKIRWVSLQDSEFAAMPWKMTPSHMATLMKSTSGRPYGWGNYLFHNDCSAEMRSLLMPFGIFLPRNSAAQIQAASRVVDLTGEGISARISYLREHGKPFTTLIYIPGHIMLYIGNATINGQNVPMTYQNLWGLRPADSKSRSIIGGSVFFPLLTAYPENPQLKSLVDKPQFKLGFIE</sequence>
<dbReference type="InterPro" id="IPR039439">
    <property type="entry name" value="SH3b1_dom"/>
</dbReference>
<keyword evidence="4" id="KW-0378">Hydrolase</keyword>
<feature type="domain" description="SH3b1" evidence="2">
    <location>
        <begin position="187"/>
        <end position="239"/>
    </location>
</feature>
<dbReference type="PIRSF" id="PIRSF019015">
    <property type="entry name" value="P60_peptidase_YkfC"/>
    <property type="match status" value="1"/>
</dbReference>
<accession>A0ABX3XFG3</accession>
<protein>
    <submittedName>
        <fullName evidence="4">Cell wall hydrolase</fullName>
    </submittedName>
</protein>
<evidence type="ECO:0000313" key="5">
    <source>
        <dbReference type="Proteomes" id="UP000194040"/>
    </source>
</evidence>
<keyword evidence="1" id="KW-0732">Signal</keyword>
<keyword evidence="5" id="KW-1185">Reference proteome</keyword>
<organism evidence="4 5">
    <name type="scientific">Lonsdalea iberica</name>
    <dbReference type="NCBI Taxonomy" id="1082703"/>
    <lineage>
        <taxon>Bacteria</taxon>
        <taxon>Pseudomonadati</taxon>
        <taxon>Pseudomonadota</taxon>
        <taxon>Gammaproteobacteria</taxon>
        <taxon>Enterobacterales</taxon>
        <taxon>Pectobacteriaceae</taxon>
        <taxon>Lonsdalea</taxon>
    </lineage>
</organism>
<dbReference type="InterPro" id="IPR027017">
    <property type="entry name" value="P60_peptidase_YkfC"/>
</dbReference>
<comment type="caution">
    <text evidence="4">The sequence shown here is derived from an EMBL/GenBank/DDBJ whole genome shotgun (WGS) entry which is preliminary data.</text>
</comment>
<reference evidence="4 5" key="1">
    <citation type="submission" date="2016-02" db="EMBL/GenBank/DDBJ databases">
        <title>Species-wide whole genome sequencing reveals diversity, host range in Lonsdalea quercina.</title>
        <authorList>
            <person name="Li Y."/>
        </authorList>
    </citation>
    <scope>NUCLEOTIDE SEQUENCE [LARGE SCALE GENOMIC DNA]</scope>
    <source>
        <strain evidence="4 5">LMG 26265</strain>
    </source>
</reference>
<dbReference type="SUPFAM" id="SSF54001">
    <property type="entry name" value="Cysteine proteinases"/>
    <property type="match status" value="1"/>
</dbReference>
<gene>
    <name evidence="4" type="ORF">AU512_09275</name>
</gene>
<dbReference type="Proteomes" id="UP000194040">
    <property type="component" value="Unassembled WGS sequence"/>
</dbReference>
<feature type="domain" description="SH3b2-type SH3" evidence="3">
    <location>
        <begin position="247"/>
        <end position="293"/>
    </location>
</feature>
<evidence type="ECO:0000256" key="1">
    <source>
        <dbReference type="SAM" id="SignalP"/>
    </source>
</evidence>
<dbReference type="InterPro" id="IPR038765">
    <property type="entry name" value="Papain-like_cys_pep_sf"/>
</dbReference>
<feature type="signal peptide" evidence="1">
    <location>
        <begin position="1"/>
        <end position="23"/>
    </location>
</feature>